<feature type="signal peptide" evidence="3">
    <location>
        <begin position="1"/>
        <end position="19"/>
    </location>
</feature>
<feature type="compositionally biased region" description="Low complexity" evidence="1">
    <location>
        <begin position="264"/>
        <end position="282"/>
    </location>
</feature>
<accession>A0A0M3HNF1</accession>
<name>A0A0M3HNF1_ASCLU</name>
<dbReference type="Proteomes" id="UP000036681">
    <property type="component" value="Unplaced"/>
</dbReference>
<feature type="chain" id="PRO_5005656245" evidence="3">
    <location>
        <begin position="20"/>
        <end position="432"/>
    </location>
</feature>
<evidence type="ECO:0000256" key="1">
    <source>
        <dbReference type="SAM" id="MobiDB-lite"/>
    </source>
</evidence>
<keyword evidence="2" id="KW-0812">Transmembrane</keyword>
<proteinExistence type="predicted"/>
<evidence type="ECO:0000313" key="4">
    <source>
        <dbReference type="Proteomes" id="UP000036681"/>
    </source>
</evidence>
<keyword evidence="3" id="KW-0732">Signal</keyword>
<evidence type="ECO:0000313" key="5">
    <source>
        <dbReference type="WBParaSite" id="ALUE_0000320201-mRNA-1"/>
    </source>
</evidence>
<protein>
    <submittedName>
        <fullName evidence="5">CX domain-containing protein</fullName>
    </submittedName>
</protein>
<keyword evidence="4" id="KW-1185">Reference proteome</keyword>
<keyword evidence="2" id="KW-0472">Membrane</keyword>
<keyword evidence="2" id="KW-1133">Transmembrane helix</keyword>
<evidence type="ECO:0000256" key="2">
    <source>
        <dbReference type="SAM" id="Phobius"/>
    </source>
</evidence>
<organism evidence="4 5">
    <name type="scientific">Ascaris lumbricoides</name>
    <name type="common">Giant roundworm</name>
    <dbReference type="NCBI Taxonomy" id="6252"/>
    <lineage>
        <taxon>Eukaryota</taxon>
        <taxon>Metazoa</taxon>
        <taxon>Ecdysozoa</taxon>
        <taxon>Nematoda</taxon>
        <taxon>Chromadorea</taxon>
        <taxon>Rhabditida</taxon>
        <taxon>Spirurina</taxon>
        <taxon>Ascaridomorpha</taxon>
        <taxon>Ascaridoidea</taxon>
        <taxon>Ascarididae</taxon>
        <taxon>Ascaris</taxon>
    </lineage>
</organism>
<feature type="transmembrane region" description="Helical" evidence="2">
    <location>
        <begin position="180"/>
        <end position="204"/>
    </location>
</feature>
<feature type="region of interest" description="Disordered" evidence="1">
    <location>
        <begin position="240"/>
        <end position="303"/>
    </location>
</feature>
<evidence type="ECO:0000256" key="3">
    <source>
        <dbReference type="SAM" id="SignalP"/>
    </source>
</evidence>
<reference evidence="5" key="1">
    <citation type="submission" date="2017-02" db="UniProtKB">
        <authorList>
            <consortium name="WormBaseParasite"/>
        </authorList>
    </citation>
    <scope>IDENTIFICATION</scope>
</reference>
<sequence>MRTDTLLAVLLLAKRYAAWIQPQIALHRGFVDIYSPPNDQVGRSDVVGGRQYSLDIFMDQTDRYDYLIQHCSYNNKYNFIDKNSCLVCDSNFQRKWENDEYQYAGAGKRTIVHFLAPEPLQNIECSVRVIKCCGCAERACERNVLPIIGQFQQQVFNINLLNAIPEPFGSFIYGSSALPWWAWLLIALAILLLLCLLLLPLLYFCCKDKFRKRGVEKGAQPKQNGQDAAIRREGEISVIPAPTISRGTQNEIREQRREPAFRTPSESPSESAHSSASQSRSAVIVRQQPSTHPSTSHDTKQGVATKKVLRGADFRQEETQFQRQLAHEQARAHDHYAHAGSYYDQQQAGHTDTQRGLHKAADHITTPSHPVAQGKVGFAQEAQTAARGTRKRSTSQERFFQKNDRQRGLFEEGYDQAQYTFTTQRDARSEIV</sequence>
<feature type="region of interest" description="Disordered" evidence="1">
    <location>
        <begin position="385"/>
        <end position="407"/>
    </location>
</feature>
<feature type="compositionally biased region" description="Basic and acidic residues" evidence="1">
    <location>
        <begin position="251"/>
        <end position="260"/>
    </location>
</feature>
<dbReference type="AlphaFoldDB" id="A0A0M3HNF1"/>
<dbReference type="WBParaSite" id="ALUE_0000320201-mRNA-1">
    <property type="protein sequence ID" value="ALUE_0000320201-mRNA-1"/>
    <property type="gene ID" value="ALUE_0000320201"/>
</dbReference>